<evidence type="ECO:0000313" key="2">
    <source>
        <dbReference type="Proteomes" id="UP001596976"/>
    </source>
</evidence>
<sequence>MANFFISAINANYVTVEFATAPEEDMLDQTVEVKNADGEVVEVKSLDIAAGDTTAEFEFVTAVDSDDLVGVWTVNGVEYDLDLFNNLSDFLSASNQLELNAALVALGIENVDSANIPAYFTEQQKLVGTVTAEDLTVEDVQKLVNDVNADAVSAEEEEALVEAIVDAVADTNQITTLQALEDAGIAPLNSDWVAEYMAGFDADGDSSITGNEVGLDTITTANDLDDVQGVINALNDHLVADNITTTGIVKKDLTDSKALIEAYATVDENGNYETSQFDTDIDDINEQLALVEVLEATTPSAFKNKLAALADLIDNPTTLDMDDYVDANGKAYIKALKDETDATKKDEVSEVEAILFGATTGVNDVEAGKLVTKVTGATTAAELVTALNNLGVKQVADTNKDAYLAFDANSDNTADYTVVTDKDEAQALVDAVNVDEVQNATKSTIITKLNVFGIDNVVSANAEAYVTDTNSDISGITADATGDNAKTVKDVKAAVQAVNDDVAVLTAIKSINSATTAAQVKTALDTLADQGLLSAYLNVTSADRIFIAEYVLENVPTAKFDTTDTTATDVVTVVSNATTERTAAIGLVNALTADPATTDLTTVAEALIRVGHESITGSYDAGTTTYTVTANDTLVAEAFYATLTFKEDGSEVSPKFSSISAIRTVLNGLQ</sequence>
<proteinExistence type="predicted"/>
<dbReference type="EMBL" id="JBHTJF010000016">
    <property type="protein sequence ID" value="MFD0942926.1"/>
    <property type="molecule type" value="Genomic_DNA"/>
</dbReference>
<organism evidence="1 2">
    <name type="scientific">Savagea faecisuis</name>
    <dbReference type="NCBI Taxonomy" id="1274803"/>
    <lineage>
        <taxon>Bacteria</taxon>
        <taxon>Bacillati</taxon>
        <taxon>Bacillota</taxon>
        <taxon>Bacilli</taxon>
        <taxon>Bacillales</taxon>
        <taxon>Caryophanaceae</taxon>
        <taxon>Savagea</taxon>
    </lineage>
</organism>
<accession>A0ABW3GUU7</accession>
<protein>
    <submittedName>
        <fullName evidence="1">Uncharacterized protein</fullName>
    </submittedName>
</protein>
<dbReference type="Proteomes" id="UP001596976">
    <property type="component" value="Unassembled WGS sequence"/>
</dbReference>
<keyword evidence="2" id="KW-1185">Reference proteome</keyword>
<name>A0ABW3GUU7_9BACL</name>
<dbReference type="RefSeq" id="WP_381009970.1">
    <property type="nucleotide sequence ID" value="NZ_JBHTJF010000016.1"/>
</dbReference>
<evidence type="ECO:0000313" key="1">
    <source>
        <dbReference type="EMBL" id="MFD0942926.1"/>
    </source>
</evidence>
<gene>
    <name evidence="1" type="ORF">ACFQ0V_03985</name>
</gene>
<reference evidence="2" key="1">
    <citation type="journal article" date="2019" name="Int. J. Syst. Evol. Microbiol.">
        <title>The Global Catalogue of Microorganisms (GCM) 10K type strain sequencing project: providing services to taxonomists for standard genome sequencing and annotation.</title>
        <authorList>
            <consortium name="The Broad Institute Genomics Platform"/>
            <consortium name="The Broad Institute Genome Sequencing Center for Infectious Disease"/>
            <person name="Wu L."/>
            <person name="Ma J."/>
        </authorList>
    </citation>
    <scope>NUCLEOTIDE SEQUENCE [LARGE SCALE GENOMIC DNA]</scope>
    <source>
        <strain evidence="2">CCUG 63563</strain>
    </source>
</reference>
<comment type="caution">
    <text evidence="1">The sequence shown here is derived from an EMBL/GenBank/DDBJ whole genome shotgun (WGS) entry which is preliminary data.</text>
</comment>